<dbReference type="Proteomes" id="UP000507470">
    <property type="component" value="Unassembled WGS sequence"/>
</dbReference>
<proteinExistence type="predicted"/>
<dbReference type="EMBL" id="CACVKT020007031">
    <property type="protein sequence ID" value="CAC5404798.1"/>
    <property type="molecule type" value="Genomic_DNA"/>
</dbReference>
<accession>A0A6J8D7X0</accession>
<organism evidence="1 2">
    <name type="scientific">Mytilus coruscus</name>
    <name type="common">Sea mussel</name>
    <dbReference type="NCBI Taxonomy" id="42192"/>
    <lineage>
        <taxon>Eukaryota</taxon>
        <taxon>Metazoa</taxon>
        <taxon>Spiralia</taxon>
        <taxon>Lophotrochozoa</taxon>
        <taxon>Mollusca</taxon>
        <taxon>Bivalvia</taxon>
        <taxon>Autobranchia</taxon>
        <taxon>Pteriomorphia</taxon>
        <taxon>Mytilida</taxon>
        <taxon>Mytiloidea</taxon>
        <taxon>Mytilidae</taxon>
        <taxon>Mytilinae</taxon>
        <taxon>Mytilus</taxon>
    </lineage>
</organism>
<evidence type="ECO:0000313" key="1">
    <source>
        <dbReference type="EMBL" id="CAC5404798.1"/>
    </source>
</evidence>
<dbReference type="OrthoDB" id="4429489at2759"/>
<name>A0A6J8D7X0_MYTCO</name>
<protein>
    <submittedName>
        <fullName evidence="1">Uncharacterized protein</fullName>
    </submittedName>
</protein>
<sequence>MRTREERKSVVTYKVNSNPALCFACIKNRVGIVKYLITECDADIEQRGFYLEPTQTTGIEAPPPRFHSRIFVDYWFLLGGEVVETYDLLGAFHVDDDISKCLIVWTKILEIRSRSDLWVTNLNCITNNPEVFQNVKKVLTVDEVQKLTDPNDIHMQALLKYYRIYGENHVNTSSEIMYRGEVYLENGCYQACINLWKYAYRLRFKEEDPLDRNSINSACKVIYALCEMQRACANSSTTDKLDINDLIATIELLVNQIECEKRFLRVFPINLADLEQYQYLMELTLHCIHLYQCLKSNTYQCDKFINRLCHLVDLDPRGTFNQTLMHLAINVNISKIESDENNRFSSADAVRILLLCGANSSSKD</sequence>
<dbReference type="AlphaFoldDB" id="A0A6J8D7X0"/>
<keyword evidence="2" id="KW-1185">Reference proteome</keyword>
<gene>
    <name evidence="1" type="ORF">MCOR_38548</name>
</gene>
<evidence type="ECO:0000313" key="2">
    <source>
        <dbReference type="Proteomes" id="UP000507470"/>
    </source>
</evidence>
<reference evidence="1 2" key="1">
    <citation type="submission" date="2020-06" db="EMBL/GenBank/DDBJ databases">
        <authorList>
            <person name="Li R."/>
            <person name="Bekaert M."/>
        </authorList>
    </citation>
    <scope>NUCLEOTIDE SEQUENCE [LARGE SCALE GENOMIC DNA]</scope>
    <source>
        <strain evidence="2">wild</strain>
    </source>
</reference>